<protein>
    <submittedName>
        <fullName evidence="1">Uncharacterized protein</fullName>
    </submittedName>
</protein>
<comment type="caution">
    <text evidence="1">The sequence shown here is derived from an EMBL/GenBank/DDBJ whole genome shotgun (WGS) entry which is preliminary data.</text>
</comment>
<gene>
    <name evidence="1" type="ORF">FA95DRAFT_1552711</name>
</gene>
<evidence type="ECO:0000313" key="2">
    <source>
        <dbReference type="Proteomes" id="UP000814033"/>
    </source>
</evidence>
<reference evidence="1" key="1">
    <citation type="submission" date="2021-02" db="EMBL/GenBank/DDBJ databases">
        <authorList>
            <consortium name="DOE Joint Genome Institute"/>
            <person name="Ahrendt S."/>
            <person name="Looney B.P."/>
            <person name="Miyauchi S."/>
            <person name="Morin E."/>
            <person name="Drula E."/>
            <person name="Courty P.E."/>
            <person name="Chicoki N."/>
            <person name="Fauchery L."/>
            <person name="Kohler A."/>
            <person name="Kuo A."/>
            <person name="Labutti K."/>
            <person name="Pangilinan J."/>
            <person name="Lipzen A."/>
            <person name="Riley R."/>
            <person name="Andreopoulos W."/>
            <person name="He G."/>
            <person name="Johnson J."/>
            <person name="Barry K.W."/>
            <person name="Grigoriev I.V."/>
            <person name="Nagy L."/>
            <person name="Hibbett D."/>
            <person name="Henrissat B."/>
            <person name="Matheny P.B."/>
            <person name="Labbe J."/>
            <person name="Martin F."/>
        </authorList>
    </citation>
    <scope>NUCLEOTIDE SEQUENCE</scope>
    <source>
        <strain evidence="1">FP105234-sp</strain>
    </source>
</reference>
<evidence type="ECO:0000313" key="1">
    <source>
        <dbReference type="EMBL" id="KAI0053213.1"/>
    </source>
</evidence>
<name>A0ACB8SBK9_9AGAM</name>
<accession>A0ACB8SBK9</accession>
<dbReference type="Proteomes" id="UP000814033">
    <property type="component" value="Unassembled WGS sequence"/>
</dbReference>
<keyword evidence="2" id="KW-1185">Reference proteome</keyword>
<sequence>MGVNIHDAAGQIEVTLAVVGAIALCMTIARLWIRRDRYWWDDAWALFSLLNLFLQTTGVIIHVRDPSKVAKHERITAYYLMAMSFYTVIWSARTSILFSIIRIDPDPHTRRRLRWVAAAFIGAIGFFIAQILWVCEPEPKWKDLPSPQCHLTKQVAICQLVSDVISDSLLITLPLRLIHGIRDTRLRRRVMFIFSTSIVTTVVSLVHAVYIIRSGGKNVLIAAIVELGMSLTVANVPVVVTAFARVVKRDASAAGTEDPDGGPRWTTLQFRRVTGQYSVSAGTRQFGGATTGTGSVMPGTVTLATLHGSDETSQFDSKDSGMGKIATSL</sequence>
<proteinExistence type="predicted"/>
<dbReference type="EMBL" id="MU275841">
    <property type="protein sequence ID" value="KAI0053213.1"/>
    <property type="molecule type" value="Genomic_DNA"/>
</dbReference>
<organism evidence="1 2">
    <name type="scientific">Auriscalpium vulgare</name>
    <dbReference type="NCBI Taxonomy" id="40419"/>
    <lineage>
        <taxon>Eukaryota</taxon>
        <taxon>Fungi</taxon>
        <taxon>Dikarya</taxon>
        <taxon>Basidiomycota</taxon>
        <taxon>Agaricomycotina</taxon>
        <taxon>Agaricomycetes</taxon>
        <taxon>Russulales</taxon>
        <taxon>Auriscalpiaceae</taxon>
        <taxon>Auriscalpium</taxon>
    </lineage>
</organism>
<reference evidence="1" key="2">
    <citation type="journal article" date="2022" name="New Phytol.">
        <title>Evolutionary transition to the ectomycorrhizal habit in the genomes of a hyperdiverse lineage of mushroom-forming fungi.</title>
        <authorList>
            <person name="Looney B."/>
            <person name="Miyauchi S."/>
            <person name="Morin E."/>
            <person name="Drula E."/>
            <person name="Courty P.E."/>
            <person name="Kohler A."/>
            <person name="Kuo A."/>
            <person name="LaButti K."/>
            <person name="Pangilinan J."/>
            <person name="Lipzen A."/>
            <person name="Riley R."/>
            <person name="Andreopoulos W."/>
            <person name="He G."/>
            <person name="Johnson J."/>
            <person name="Nolan M."/>
            <person name="Tritt A."/>
            <person name="Barry K.W."/>
            <person name="Grigoriev I.V."/>
            <person name="Nagy L.G."/>
            <person name="Hibbett D."/>
            <person name="Henrissat B."/>
            <person name="Matheny P.B."/>
            <person name="Labbe J."/>
            <person name="Martin F.M."/>
        </authorList>
    </citation>
    <scope>NUCLEOTIDE SEQUENCE</scope>
    <source>
        <strain evidence="1">FP105234-sp</strain>
    </source>
</reference>